<dbReference type="EMBL" id="MLFU01000012">
    <property type="protein sequence ID" value="KAK1502871.1"/>
    <property type="molecule type" value="Genomic_DNA"/>
</dbReference>
<dbReference type="Proteomes" id="UP001227543">
    <property type="component" value="Unassembled WGS sequence"/>
</dbReference>
<accession>A0ABQ9RFU2</accession>
<evidence type="ECO:0000256" key="1">
    <source>
        <dbReference type="SAM" id="MobiDB-lite"/>
    </source>
</evidence>
<proteinExistence type="predicted"/>
<sequence>MASHAFNLASPRRSSERWPLPADIHNGTAPRNDMSQAAGGWPLLAVLSSASNSEALRPSVTTITSSKKKILFLTPRSSCPATRTAPHRSRIGPLAQVCMVRPLPSVSSFLQFRNRRHSLRSDQMYSTARQGRGTYSARTWTSFIV</sequence>
<name>A0ABQ9RFU2_9PEZI</name>
<dbReference type="RefSeq" id="XP_060384259.1">
    <property type="nucleotide sequence ID" value="XM_060520890.1"/>
</dbReference>
<evidence type="ECO:0000313" key="3">
    <source>
        <dbReference type="Proteomes" id="UP001227543"/>
    </source>
</evidence>
<evidence type="ECO:0000313" key="2">
    <source>
        <dbReference type="EMBL" id="KAK1502871.1"/>
    </source>
</evidence>
<organism evidence="2 3">
    <name type="scientific">Colletotrichum tamarilloi</name>
    <dbReference type="NCBI Taxonomy" id="1209934"/>
    <lineage>
        <taxon>Eukaryota</taxon>
        <taxon>Fungi</taxon>
        <taxon>Dikarya</taxon>
        <taxon>Ascomycota</taxon>
        <taxon>Pezizomycotina</taxon>
        <taxon>Sordariomycetes</taxon>
        <taxon>Hypocreomycetidae</taxon>
        <taxon>Glomerellales</taxon>
        <taxon>Glomerellaceae</taxon>
        <taxon>Colletotrichum</taxon>
        <taxon>Colletotrichum acutatum species complex</taxon>
    </lineage>
</organism>
<feature type="region of interest" description="Disordered" evidence="1">
    <location>
        <begin position="1"/>
        <end position="34"/>
    </location>
</feature>
<gene>
    <name evidence="2" type="ORF">CTAM01_04860</name>
</gene>
<comment type="caution">
    <text evidence="2">The sequence shown here is derived from an EMBL/GenBank/DDBJ whole genome shotgun (WGS) entry which is preliminary data.</text>
</comment>
<reference evidence="2 3" key="1">
    <citation type="submission" date="2016-10" db="EMBL/GenBank/DDBJ databases">
        <title>The genome sequence of Colletotrichum fioriniae PJ7.</title>
        <authorList>
            <person name="Baroncelli R."/>
        </authorList>
    </citation>
    <scope>NUCLEOTIDE SEQUENCE [LARGE SCALE GENOMIC DNA]</scope>
    <source>
        <strain evidence="2 3">Tom-12</strain>
    </source>
</reference>
<keyword evidence="3" id="KW-1185">Reference proteome</keyword>
<dbReference type="GeneID" id="85405128"/>
<protein>
    <submittedName>
        <fullName evidence="2">Uncharacterized protein</fullName>
    </submittedName>
</protein>